<organism evidence="1 2">
    <name type="scientific">Halalkalibacter akibai (strain ATCC 43226 / DSM 21942 / CIP 109018 / JCM 9157 / 1139)</name>
    <name type="common">Bacillus akibai</name>
    <dbReference type="NCBI Taxonomy" id="1236973"/>
    <lineage>
        <taxon>Bacteria</taxon>
        <taxon>Bacillati</taxon>
        <taxon>Bacillota</taxon>
        <taxon>Bacilli</taxon>
        <taxon>Bacillales</taxon>
        <taxon>Bacillaceae</taxon>
        <taxon>Halalkalibacter</taxon>
    </lineage>
</organism>
<evidence type="ECO:0000313" key="1">
    <source>
        <dbReference type="EMBL" id="GAE36922.1"/>
    </source>
</evidence>
<keyword evidence="2" id="KW-1185">Reference proteome</keyword>
<dbReference type="STRING" id="1236973.JCM9157_4158"/>
<dbReference type="EMBL" id="BAUV01000047">
    <property type="protein sequence ID" value="GAE36922.1"/>
    <property type="molecule type" value="Genomic_DNA"/>
</dbReference>
<evidence type="ECO:0000313" key="2">
    <source>
        <dbReference type="Proteomes" id="UP000018896"/>
    </source>
</evidence>
<dbReference type="OrthoDB" id="2939963at2"/>
<comment type="caution">
    <text evidence="1">The sequence shown here is derived from an EMBL/GenBank/DDBJ whole genome shotgun (WGS) entry which is preliminary data.</text>
</comment>
<dbReference type="Proteomes" id="UP000018896">
    <property type="component" value="Unassembled WGS sequence"/>
</dbReference>
<proteinExistence type="predicted"/>
<sequence length="99" mass="11150">MRVVEILPKEECHVTAIEASVQDYFNGDMVVVSCILAGKSYDFVCYEEGLQVKNNQVKAIYGPAIVCNAQLEELSDDEAVLVQNYVNENKFDLNNIHLH</sequence>
<protein>
    <submittedName>
        <fullName evidence="1">Uncharacterized protein</fullName>
    </submittedName>
</protein>
<dbReference type="RefSeq" id="WP_035667193.1">
    <property type="nucleotide sequence ID" value="NZ_BAUV01000047.1"/>
</dbReference>
<name>W4QYG5_HALA3</name>
<reference evidence="1 2" key="1">
    <citation type="journal article" date="2014" name="Genome Announc.">
        <title>Draft Genome Sequences of Three Alkaliphilic Bacillus Strains, Bacillus wakoensis JCM 9140T, Bacillus akibai JCM 9157T, and Bacillus hemicellulosilyticus JCM 9152T.</title>
        <authorList>
            <person name="Yuki M."/>
            <person name="Oshima K."/>
            <person name="Suda W."/>
            <person name="Oshida Y."/>
            <person name="Kitamura K."/>
            <person name="Iida T."/>
            <person name="Hattori M."/>
            <person name="Ohkuma M."/>
        </authorList>
    </citation>
    <scope>NUCLEOTIDE SEQUENCE [LARGE SCALE GENOMIC DNA]</scope>
    <source>
        <strain evidence="1 2">JCM 9157</strain>
    </source>
</reference>
<dbReference type="AlphaFoldDB" id="W4QYG5"/>
<gene>
    <name evidence="1" type="ORF">JCM9157_4158</name>
</gene>
<accession>W4QYG5</accession>